<dbReference type="Gene3D" id="2.30.30.240">
    <property type="entry name" value="PRC-barrel domain"/>
    <property type="match status" value="1"/>
</dbReference>
<proteinExistence type="predicted"/>
<gene>
    <name evidence="3" type="ORF">IHQ68_06170</name>
</gene>
<feature type="domain" description="PRC-barrel" evidence="2">
    <location>
        <begin position="1"/>
        <end position="70"/>
    </location>
</feature>
<dbReference type="SUPFAM" id="SSF50346">
    <property type="entry name" value="PRC-barrel domain"/>
    <property type="match status" value="1"/>
</dbReference>
<accession>A0ABU1DDN8</accession>
<dbReference type="Proteomes" id="UP001181622">
    <property type="component" value="Unassembled WGS sequence"/>
</dbReference>
<evidence type="ECO:0000259" key="2">
    <source>
        <dbReference type="Pfam" id="PF05239"/>
    </source>
</evidence>
<name>A0ABU1DDN8_9HYPH</name>
<evidence type="ECO:0000313" key="4">
    <source>
        <dbReference type="Proteomes" id="UP001181622"/>
    </source>
</evidence>
<dbReference type="Pfam" id="PF05239">
    <property type="entry name" value="PRC"/>
    <property type="match status" value="1"/>
</dbReference>
<dbReference type="EMBL" id="JADBEO010000009">
    <property type="protein sequence ID" value="MDR4306202.1"/>
    <property type="molecule type" value="Genomic_DNA"/>
</dbReference>
<dbReference type="PANTHER" id="PTHR36505">
    <property type="entry name" value="BLR1072 PROTEIN"/>
    <property type="match status" value="1"/>
</dbReference>
<evidence type="ECO:0000313" key="3">
    <source>
        <dbReference type="EMBL" id="MDR4306202.1"/>
    </source>
</evidence>
<comment type="caution">
    <text evidence="3">The sequence shown here is derived from an EMBL/GenBank/DDBJ whole genome shotgun (WGS) entry which is preliminary data.</text>
</comment>
<protein>
    <submittedName>
        <fullName evidence="3">PRC-barrel domain-containing protein</fullName>
    </submittedName>
</protein>
<sequence>MDDETADALLGKTVQSETGDDMGRVVDVIVDRGGAIRAAVIDFGGFLGVGTRKIAIDWRVLNFAKTKDKKSLVADLSPDQLRTAPAYKPGEPVVIVGRADVAPAAQPAPAAAAAPASPPAQDAPAPNR</sequence>
<dbReference type="InterPro" id="IPR011033">
    <property type="entry name" value="PRC_barrel-like_sf"/>
</dbReference>
<keyword evidence="4" id="KW-1185">Reference proteome</keyword>
<organism evidence="3 4">
    <name type="scientific">Chelatococcus sambhunathii</name>
    <dbReference type="NCBI Taxonomy" id="363953"/>
    <lineage>
        <taxon>Bacteria</taxon>
        <taxon>Pseudomonadati</taxon>
        <taxon>Pseudomonadota</taxon>
        <taxon>Alphaproteobacteria</taxon>
        <taxon>Hyphomicrobiales</taxon>
        <taxon>Chelatococcaceae</taxon>
        <taxon>Chelatococcus</taxon>
    </lineage>
</organism>
<dbReference type="RefSeq" id="WP_309389871.1">
    <property type="nucleotide sequence ID" value="NZ_JADBEO010000009.1"/>
</dbReference>
<dbReference type="PANTHER" id="PTHR36505:SF1">
    <property type="entry name" value="BLR1072 PROTEIN"/>
    <property type="match status" value="1"/>
</dbReference>
<reference evidence="3" key="1">
    <citation type="submission" date="2020-10" db="EMBL/GenBank/DDBJ databases">
        <authorList>
            <person name="Abbas A."/>
            <person name="Razzaq R."/>
            <person name="Waqas M."/>
            <person name="Abbas N."/>
            <person name="Nielsen T.K."/>
            <person name="Hansen L.H."/>
            <person name="Hussain S."/>
            <person name="Shahid M."/>
        </authorList>
    </citation>
    <scope>NUCLEOTIDE SEQUENCE</scope>
    <source>
        <strain evidence="3">S14</strain>
    </source>
</reference>
<feature type="region of interest" description="Disordered" evidence="1">
    <location>
        <begin position="106"/>
        <end position="128"/>
    </location>
</feature>
<dbReference type="InterPro" id="IPR027275">
    <property type="entry name" value="PRC-brl_dom"/>
</dbReference>
<evidence type="ECO:0000256" key="1">
    <source>
        <dbReference type="SAM" id="MobiDB-lite"/>
    </source>
</evidence>